<dbReference type="Gene3D" id="3.30.450.380">
    <property type="match status" value="1"/>
</dbReference>
<dbReference type="GO" id="GO:0016887">
    <property type="term" value="F:ATP hydrolysis activity"/>
    <property type="evidence" value="ECO:0007669"/>
    <property type="project" value="InterPro"/>
</dbReference>
<gene>
    <name evidence="3" type="ORF">SH1V18_31080</name>
</gene>
<dbReference type="InterPro" id="IPR001482">
    <property type="entry name" value="T2SS/T4SS_dom"/>
</dbReference>
<protein>
    <submittedName>
        <fullName evidence="3">Type II secretion system protein E</fullName>
    </submittedName>
</protein>
<evidence type="ECO:0000313" key="4">
    <source>
        <dbReference type="Proteomes" id="UP001144256"/>
    </source>
</evidence>
<dbReference type="AlphaFoldDB" id="A0A9W5YG84"/>
<evidence type="ECO:0000313" key="3">
    <source>
        <dbReference type="EMBL" id="GKX30628.1"/>
    </source>
</evidence>
<dbReference type="InterPro" id="IPR027417">
    <property type="entry name" value="P-loop_NTPase"/>
</dbReference>
<dbReference type="Pfam" id="PF00437">
    <property type="entry name" value="T2SSE"/>
    <property type="match status" value="1"/>
</dbReference>
<dbReference type="Proteomes" id="UP001144256">
    <property type="component" value="Unassembled WGS sequence"/>
</dbReference>
<dbReference type="InterPro" id="IPR050921">
    <property type="entry name" value="T4SS_GSP_E_ATPase"/>
</dbReference>
<dbReference type="Gene3D" id="3.40.50.300">
    <property type="entry name" value="P-loop containing nucleotide triphosphate hydrolases"/>
    <property type="match status" value="1"/>
</dbReference>
<dbReference type="InterPro" id="IPR003593">
    <property type="entry name" value="AAA+_ATPase"/>
</dbReference>
<reference evidence="3" key="1">
    <citation type="submission" date="2022-06" db="EMBL/GenBank/DDBJ databases">
        <title>Vallitalea longa sp. nov., an anaerobic bacterium isolated from marine sediment.</title>
        <authorList>
            <person name="Hirano S."/>
            <person name="Terahara T."/>
            <person name="Mori K."/>
            <person name="Hamada M."/>
            <person name="Matsumoto R."/>
            <person name="Kobayashi T."/>
        </authorList>
    </citation>
    <scope>NUCLEOTIDE SEQUENCE</scope>
    <source>
        <strain evidence="3">SH18-1</strain>
    </source>
</reference>
<sequence length="409" mass="46344">MVEDINNLKNIVRDRIDLTRDPTDEYIKDIIDKVIKEYSNKKYISVTKRYELGDKLFNSIRRLDVLQPLLEDKTITEIMINGKDNIFIEQNGRIVKIDSSFESITKLEDVIQQVVAKVNRIVNEASPIVDARLEDGSRINIVLPPIALNGPIVTIRKFPDKPITIEQLVKWNSLTDEIAEILEKMVRAKYNIFICGGTGSGKTTFLNVLSNFIPRDERIITIEDSAELQIRSVDNLVSLETRNENVEGKGQISIRDLIKSSLRMRPDRIVVGEVRGAEALDMLQAMNTGHDGSLSTGHANSTKDMLSRLETMILTGANMPLEAIRQQIASAVDIMVHLGRLRDKSRRVLEIVEIDKYEKGNIILNPLYEFQESDNTDHDKVQGELIQTGNKLIHRNKFNMAGIDIGEEI</sequence>
<dbReference type="SMART" id="SM00382">
    <property type="entry name" value="AAA"/>
    <property type="match status" value="1"/>
</dbReference>
<dbReference type="SUPFAM" id="SSF52540">
    <property type="entry name" value="P-loop containing nucleoside triphosphate hydrolases"/>
    <property type="match status" value="1"/>
</dbReference>
<organism evidence="3 4">
    <name type="scientific">Vallitalea longa</name>
    <dbReference type="NCBI Taxonomy" id="2936439"/>
    <lineage>
        <taxon>Bacteria</taxon>
        <taxon>Bacillati</taxon>
        <taxon>Bacillota</taxon>
        <taxon>Clostridia</taxon>
        <taxon>Lachnospirales</taxon>
        <taxon>Vallitaleaceae</taxon>
        <taxon>Vallitalea</taxon>
    </lineage>
</organism>
<dbReference type="EMBL" id="BRLB01000010">
    <property type="protein sequence ID" value="GKX30628.1"/>
    <property type="molecule type" value="Genomic_DNA"/>
</dbReference>
<proteinExistence type="inferred from homology"/>
<accession>A0A9W5YG84</accession>
<evidence type="ECO:0000259" key="2">
    <source>
        <dbReference type="SMART" id="SM00382"/>
    </source>
</evidence>
<comment type="caution">
    <text evidence="3">The sequence shown here is derived from an EMBL/GenBank/DDBJ whole genome shotgun (WGS) entry which is preliminary data.</text>
</comment>
<dbReference type="PANTHER" id="PTHR30486:SF15">
    <property type="entry name" value="TYPE II_IV SECRETION SYSTEM ATPASE"/>
    <property type="match status" value="1"/>
</dbReference>
<dbReference type="PANTHER" id="PTHR30486">
    <property type="entry name" value="TWITCHING MOTILITY PROTEIN PILT"/>
    <property type="match status" value="1"/>
</dbReference>
<keyword evidence="4" id="KW-1185">Reference proteome</keyword>
<feature type="domain" description="AAA+ ATPase" evidence="2">
    <location>
        <begin position="188"/>
        <end position="355"/>
    </location>
</feature>
<evidence type="ECO:0000256" key="1">
    <source>
        <dbReference type="ARBA" id="ARBA00006611"/>
    </source>
</evidence>
<name>A0A9W5YG84_9FIRM</name>
<dbReference type="RefSeq" id="WP_281816967.1">
    <property type="nucleotide sequence ID" value="NZ_BRLB01000010.1"/>
</dbReference>
<dbReference type="CDD" id="cd01130">
    <property type="entry name" value="VirB11-like_ATPase"/>
    <property type="match status" value="1"/>
</dbReference>
<comment type="similarity">
    <text evidence="1">Belongs to the GSP E family.</text>
</comment>